<reference evidence="3" key="1">
    <citation type="submission" date="2020-09" db="EMBL/GenBank/DDBJ databases">
        <title>Genome-Enabled Discovery of Anthraquinone Biosynthesis in Senna tora.</title>
        <authorList>
            <person name="Kang S.-H."/>
            <person name="Pandey R.P."/>
            <person name="Lee C.-M."/>
            <person name="Sim J.-S."/>
            <person name="Jeong J.-T."/>
            <person name="Choi B.-S."/>
            <person name="Jung M."/>
            <person name="Ginzburg D."/>
            <person name="Zhao K."/>
            <person name="Won S.Y."/>
            <person name="Oh T.-J."/>
            <person name="Yu Y."/>
            <person name="Kim N.-H."/>
            <person name="Lee O.R."/>
            <person name="Lee T.-H."/>
            <person name="Bashyal P."/>
            <person name="Kim T.-S."/>
            <person name="Lee W.-H."/>
            <person name="Kawkins C."/>
            <person name="Kim C.-K."/>
            <person name="Kim J.S."/>
            <person name="Ahn B.O."/>
            <person name="Rhee S.Y."/>
            <person name="Sohng J.K."/>
        </authorList>
    </citation>
    <scope>NUCLEOTIDE SEQUENCE</scope>
    <source>
        <tissue evidence="3">Leaf</tissue>
    </source>
</reference>
<feature type="region of interest" description="Disordered" evidence="2">
    <location>
        <begin position="287"/>
        <end position="309"/>
    </location>
</feature>
<dbReference type="AlphaFoldDB" id="A0A834SW17"/>
<evidence type="ECO:0000313" key="3">
    <source>
        <dbReference type="EMBL" id="KAF7808877.1"/>
    </source>
</evidence>
<dbReference type="InterPro" id="IPR042277">
    <property type="entry name" value="IST1-like"/>
</dbReference>
<feature type="compositionally biased region" description="Low complexity" evidence="2">
    <location>
        <begin position="242"/>
        <end position="254"/>
    </location>
</feature>
<dbReference type="PANTHER" id="PTHR12161:SF81">
    <property type="entry name" value="OS01G0687700 PROTEIN"/>
    <property type="match status" value="1"/>
</dbReference>
<dbReference type="FunFam" id="1.20.1260.60:FF:000003">
    <property type="entry name" value="IST1-like protein isoform A"/>
    <property type="match status" value="1"/>
</dbReference>
<keyword evidence="4" id="KW-1185">Reference proteome</keyword>
<name>A0A834SW17_9FABA</name>
<organism evidence="3 4">
    <name type="scientific">Senna tora</name>
    <dbReference type="NCBI Taxonomy" id="362788"/>
    <lineage>
        <taxon>Eukaryota</taxon>
        <taxon>Viridiplantae</taxon>
        <taxon>Streptophyta</taxon>
        <taxon>Embryophyta</taxon>
        <taxon>Tracheophyta</taxon>
        <taxon>Spermatophyta</taxon>
        <taxon>Magnoliopsida</taxon>
        <taxon>eudicotyledons</taxon>
        <taxon>Gunneridae</taxon>
        <taxon>Pentapetalae</taxon>
        <taxon>rosids</taxon>
        <taxon>fabids</taxon>
        <taxon>Fabales</taxon>
        <taxon>Fabaceae</taxon>
        <taxon>Caesalpinioideae</taxon>
        <taxon>Cassia clade</taxon>
        <taxon>Senna</taxon>
    </lineage>
</organism>
<dbReference type="InterPro" id="IPR005061">
    <property type="entry name" value="Ist1"/>
</dbReference>
<feature type="region of interest" description="Disordered" evidence="2">
    <location>
        <begin position="226"/>
        <end position="260"/>
    </location>
</feature>
<evidence type="ECO:0000313" key="4">
    <source>
        <dbReference type="Proteomes" id="UP000634136"/>
    </source>
</evidence>
<dbReference type="GO" id="GO:0015031">
    <property type="term" value="P:protein transport"/>
    <property type="evidence" value="ECO:0007669"/>
    <property type="project" value="InterPro"/>
</dbReference>
<evidence type="ECO:0000256" key="2">
    <source>
        <dbReference type="SAM" id="MobiDB-lite"/>
    </source>
</evidence>
<accession>A0A834SW17</accession>
<dbReference type="Gene3D" id="1.20.1260.60">
    <property type="entry name" value="Vacuolar protein sorting-associated protein Ist1"/>
    <property type="match status" value="1"/>
</dbReference>
<dbReference type="Pfam" id="PF03398">
    <property type="entry name" value="Ist1"/>
    <property type="match status" value="1"/>
</dbReference>
<comment type="caution">
    <text evidence="3">The sequence shown here is derived from an EMBL/GenBank/DDBJ whole genome shotgun (WGS) entry which is preliminary data.</text>
</comment>
<dbReference type="Proteomes" id="UP000634136">
    <property type="component" value="Unassembled WGS sequence"/>
</dbReference>
<sequence>MSLLNQLFNRGVFGTRCHFNCVMNSIFIVFCSKTCLNLAISRIKLLQNKRDMQLKQMRKEIAQFLQAGQEPIARIRVEHIIREQNTGNAYDILELFCEFVLARVPIIENQKLTLSLSFQQNRDCPQELREAIASIIFAAPRCSDVPDLLHIKNLFTTKYGKEFVTAVSELRPDSGVNRTIIEKLSVHAPSGAAKLKVLKEIAEEYNIAWDSSKTEAEFSKNHEDLLGGAKQVGGGATPQTPSKSSSFNSAPSTKKNSEVSMHNKQAYEHLEAPSPSINKAHLNTHEIEPSLKNNDAYPDRDDVKSETRSQSCDVLEKARAAIAAAERASAAARAAAALVHNNTFATPKLEGRSS</sequence>
<feature type="compositionally biased region" description="Basic and acidic residues" evidence="2">
    <location>
        <begin position="297"/>
        <end position="307"/>
    </location>
</feature>
<dbReference type="EMBL" id="JAAIUW010000011">
    <property type="protein sequence ID" value="KAF7808877.1"/>
    <property type="molecule type" value="Genomic_DNA"/>
</dbReference>
<proteinExistence type="inferred from homology"/>
<comment type="similarity">
    <text evidence="1">Belongs to the IST1 family.</text>
</comment>
<evidence type="ECO:0000256" key="1">
    <source>
        <dbReference type="ARBA" id="ARBA00005536"/>
    </source>
</evidence>
<gene>
    <name evidence="3" type="ORF">G2W53_035620</name>
</gene>
<protein>
    <submittedName>
        <fullName evidence="3">IST1-like protein</fullName>
    </submittedName>
</protein>
<dbReference type="OrthoDB" id="29853at2759"/>
<dbReference type="PANTHER" id="PTHR12161">
    <property type="entry name" value="IST1 FAMILY MEMBER"/>
    <property type="match status" value="1"/>
</dbReference>